<evidence type="ECO:0000313" key="4">
    <source>
        <dbReference type="EnsemblPlants" id="AUR62006892-RA:cds"/>
    </source>
</evidence>
<comment type="similarity">
    <text evidence="1">Belongs to the PPR family. P subfamily.</text>
</comment>
<dbReference type="EnsemblPlants" id="AUR62006892-RA">
    <property type="protein sequence ID" value="AUR62006892-RA:cds"/>
    <property type="gene ID" value="AUR62006892"/>
</dbReference>
<dbReference type="Proteomes" id="UP000596660">
    <property type="component" value="Unplaced"/>
</dbReference>
<organism evidence="4 5">
    <name type="scientific">Chenopodium quinoa</name>
    <name type="common">Quinoa</name>
    <dbReference type="NCBI Taxonomy" id="63459"/>
    <lineage>
        <taxon>Eukaryota</taxon>
        <taxon>Viridiplantae</taxon>
        <taxon>Streptophyta</taxon>
        <taxon>Embryophyta</taxon>
        <taxon>Tracheophyta</taxon>
        <taxon>Spermatophyta</taxon>
        <taxon>Magnoliopsida</taxon>
        <taxon>eudicotyledons</taxon>
        <taxon>Gunneridae</taxon>
        <taxon>Pentapetalae</taxon>
        <taxon>Caryophyllales</taxon>
        <taxon>Chenopodiaceae</taxon>
        <taxon>Chenopodioideae</taxon>
        <taxon>Atripliceae</taxon>
        <taxon>Chenopodium</taxon>
    </lineage>
</organism>
<dbReference type="Gene3D" id="1.25.40.10">
    <property type="entry name" value="Tetratricopeptide repeat domain"/>
    <property type="match status" value="2"/>
</dbReference>
<feature type="repeat" description="PPR" evidence="3">
    <location>
        <begin position="209"/>
        <end position="239"/>
    </location>
</feature>
<sequence>MNCRACSSGYVAATSASFAFFHGSRGNTYFHTLFRLPLYSFFNFRYYFPNNYTPATTLIDFDNDRELFLQSVREQSQLGFSDLKFPLLLFNQMINLRPLPSLIYFNQLFTAIVKLKRLNPHSTVISLSRQLELYGIRPDMHSIGILANCYCHLGRIDFRLSLLGKRLKLGYPLDSVIFNTLINGYIHCDKLPQAAHLLDEIVKLGLQPDIVTYNTVVKGFCRIGDNASARTFLRKMKSGCHFKPNIVMYNTIIDKSL</sequence>
<dbReference type="AlphaFoldDB" id="A0A803L4V3"/>
<keyword evidence="5" id="KW-1185">Reference proteome</keyword>
<dbReference type="OMA" id="VERHCEP"/>
<accession>A0A803L4V3</accession>
<evidence type="ECO:0008006" key="6">
    <source>
        <dbReference type="Google" id="ProtNLM"/>
    </source>
</evidence>
<dbReference type="InterPro" id="IPR011990">
    <property type="entry name" value="TPR-like_helical_dom_sf"/>
</dbReference>
<keyword evidence="2" id="KW-0677">Repeat</keyword>
<dbReference type="PROSITE" id="PS51375">
    <property type="entry name" value="PPR"/>
    <property type="match status" value="2"/>
</dbReference>
<protein>
    <recommendedName>
        <fullName evidence="6">Pentatricopeptide repeat-containing protein</fullName>
    </recommendedName>
</protein>
<dbReference type="PANTHER" id="PTHR47941">
    <property type="entry name" value="PENTATRICOPEPTIDE REPEAT-CONTAINING PROTEIN 3, MITOCHONDRIAL"/>
    <property type="match status" value="1"/>
</dbReference>
<reference evidence="4" key="1">
    <citation type="journal article" date="2017" name="Nature">
        <title>The genome of Chenopodium quinoa.</title>
        <authorList>
            <person name="Jarvis D.E."/>
            <person name="Ho Y.S."/>
            <person name="Lightfoot D.J."/>
            <person name="Schmoeckel S.M."/>
            <person name="Li B."/>
            <person name="Borm T.J.A."/>
            <person name="Ohyanagi H."/>
            <person name="Mineta K."/>
            <person name="Michell C.T."/>
            <person name="Saber N."/>
            <person name="Kharbatia N.M."/>
            <person name="Rupper R.R."/>
            <person name="Sharp A.R."/>
            <person name="Dally N."/>
            <person name="Boughton B.A."/>
            <person name="Woo Y.H."/>
            <person name="Gao G."/>
            <person name="Schijlen E.G.W.M."/>
            <person name="Guo X."/>
            <person name="Momin A.A."/>
            <person name="Negrao S."/>
            <person name="Al-Babili S."/>
            <person name="Gehring C."/>
            <person name="Roessner U."/>
            <person name="Jung C."/>
            <person name="Murphy K."/>
            <person name="Arold S.T."/>
            <person name="Gojobori T."/>
            <person name="van der Linden C.G."/>
            <person name="van Loo E.N."/>
            <person name="Jellen E.N."/>
            <person name="Maughan P.J."/>
            <person name="Tester M."/>
        </authorList>
    </citation>
    <scope>NUCLEOTIDE SEQUENCE [LARGE SCALE GENOMIC DNA]</scope>
    <source>
        <strain evidence="4">cv. PI 614886</strain>
    </source>
</reference>
<feature type="repeat" description="PPR" evidence="3">
    <location>
        <begin position="174"/>
        <end position="208"/>
    </location>
</feature>
<dbReference type="InterPro" id="IPR002885">
    <property type="entry name" value="PPR_rpt"/>
</dbReference>
<proteinExistence type="inferred from homology"/>
<dbReference type="Gramene" id="AUR62006892-RA">
    <property type="protein sequence ID" value="AUR62006892-RA:cds"/>
    <property type="gene ID" value="AUR62006892"/>
</dbReference>
<evidence type="ECO:0000313" key="5">
    <source>
        <dbReference type="Proteomes" id="UP000596660"/>
    </source>
</evidence>
<reference evidence="4" key="2">
    <citation type="submission" date="2021-03" db="UniProtKB">
        <authorList>
            <consortium name="EnsemblPlants"/>
        </authorList>
    </citation>
    <scope>IDENTIFICATION</scope>
</reference>
<name>A0A803L4V3_CHEQI</name>
<dbReference type="NCBIfam" id="TIGR00756">
    <property type="entry name" value="PPR"/>
    <property type="match status" value="2"/>
</dbReference>
<evidence type="ECO:0000256" key="1">
    <source>
        <dbReference type="ARBA" id="ARBA00007626"/>
    </source>
</evidence>
<evidence type="ECO:0000256" key="3">
    <source>
        <dbReference type="PROSITE-ProRule" id="PRU00708"/>
    </source>
</evidence>
<evidence type="ECO:0000256" key="2">
    <source>
        <dbReference type="ARBA" id="ARBA00022737"/>
    </source>
</evidence>
<dbReference type="Pfam" id="PF13041">
    <property type="entry name" value="PPR_2"/>
    <property type="match status" value="1"/>
</dbReference>